<feature type="transmembrane region" description="Helical" evidence="2">
    <location>
        <begin position="263"/>
        <end position="281"/>
    </location>
</feature>
<name>A0A9E7A162_9HYPH</name>
<evidence type="ECO:0000256" key="2">
    <source>
        <dbReference type="SAM" id="Phobius"/>
    </source>
</evidence>
<dbReference type="PANTHER" id="PTHR22911:SF135">
    <property type="entry name" value="BLR4310 PROTEIN"/>
    <property type="match status" value="1"/>
</dbReference>
<evidence type="ECO:0000313" key="5">
    <source>
        <dbReference type="Proteomes" id="UP000831684"/>
    </source>
</evidence>
<evidence type="ECO:0000259" key="3">
    <source>
        <dbReference type="Pfam" id="PF00892"/>
    </source>
</evidence>
<reference evidence="4" key="1">
    <citation type="submission" date="2021-09" db="EMBL/GenBank/DDBJ databases">
        <title>Network and meta-omics reveal the key degrader and cooperation patterns in an efficient 1,4-dioxane-degrading microbial community.</title>
        <authorList>
            <person name="Dai C."/>
        </authorList>
    </citation>
    <scope>NUCLEOTIDE SEQUENCE</scope>
    <source>
        <strain evidence="4">ZM13</strain>
    </source>
</reference>
<dbReference type="GO" id="GO:0016020">
    <property type="term" value="C:membrane"/>
    <property type="evidence" value="ECO:0007669"/>
    <property type="project" value="InterPro"/>
</dbReference>
<dbReference type="KEGG" id="apol:K9D25_00360"/>
<feature type="transmembrane region" description="Helical" evidence="2">
    <location>
        <begin position="33"/>
        <end position="52"/>
    </location>
</feature>
<feature type="transmembrane region" description="Helical" evidence="2">
    <location>
        <begin position="150"/>
        <end position="169"/>
    </location>
</feature>
<organism evidence="4 5">
    <name type="scientific">Ancylobacter polymorphus</name>
    <dbReference type="NCBI Taxonomy" id="223390"/>
    <lineage>
        <taxon>Bacteria</taxon>
        <taxon>Pseudomonadati</taxon>
        <taxon>Pseudomonadota</taxon>
        <taxon>Alphaproteobacteria</taxon>
        <taxon>Hyphomicrobiales</taxon>
        <taxon>Xanthobacteraceae</taxon>
        <taxon>Ancylobacter</taxon>
    </lineage>
</organism>
<keyword evidence="2" id="KW-0812">Transmembrane</keyword>
<feature type="transmembrane region" description="Helical" evidence="2">
    <location>
        <begin position="64"/>
        <end position="82"/>
    </location>
</feature>
<dbReference type="InterPro" id="IPR037185">
    <property type="entry name" value="EmrE-like"/>
</dbReference>
<dbReference type="EMBL" id="CP083239">
    <property type="protein sequence ID" value="UOK71215.1"/>
    <property type="molecule type" value="Genomic_DNA"/>
</dbReference>
<proteinExistence type="predicted"/>
<dbReference type="Proteomes" id="UP000831684">
    <property type="component" value="Chromosome"/>
</dbReference>
<feature type="transmembrane region" description="Helical" evidence="2">
    <location>
        <begin position="229"/>
        <end position="251"/>
    </location>
</feature>
<keyword evidence="2" id="KW-0472">Membrane</keyword>
<evidence type="ECO:0000256" key="1">
    <source>
        <dbReference type="SAM" id="MobiDB-lite"/>
    </source>
</evidence>
<feature type="domain" description="EamA" evidence="3">
    <location>
        <begin position="35"/>
        <end position="165"/>
    </location>
</feature>
<feature type="transmembrane region" description="Helical" evidence="2">
    <location>
        <begin position="175"/>
        <end position="193"/>
    </location>
</feature>
<dbReference type="PANTHER" id="PTHR22911">
    <property type="entry name" value="ACYL-MALONYL CONDENSING ENZYME-RELATED"/>
    <property type="match status" value="1"/>
</dbReference>
<accession>A0A9E7A162</accession>
<dbReference type="InterPro" id="IPR000620">
    <property type="entry name" value="EamA_dom"/>
</dbReference>
<feature type="domain" description="EamA" evidence="3">
    <location>
        <begin position="177"/>
        <end position="303"/>
    </location>
</feature>
<dbReference type="AlphaFoldDB" id="A0A9E7A162"/>
<dbReference type="SUPFAM" id="SSF103481">
    <property type="entry name" value="Multidrug resistance efflux transporter EmrE"/>
    <property type="match status" value="2"/>
</dbReference>
<protein>
    <submittedName>
        <fullName evidence="4">DMT family transporter</fullName>
    </submittedName>
</protein>
<dbReference type="Pfam" id="PF00892">
    <property type="entry name" value="EamA"/>
    <property type="match status" value="2"/>
</dbReference>
<dbReference type="RefSeq" id="WP_244378178.1">
    <property type="nucleotide sequence ID" value="NZ_CP083239.1"/>
</dbReference>
<feature type="region of interest" description="Disordered" evidence="1">
    <location>
        <begin position="1"/>
        <end position="20"/>
    </location>
</feature>
<feature type="transmembrane region" description="Helical" evidence="2">
    <location>
        <begin position="94"/>
        <end position="115"/>
    </location>
</feature>
<feature type="transmembrane region" description="Helical" evidence="2">
    <location>
        <begin position="205"/>
        <end position="223"/>
    </location>
</feature>
<feature type="transmembrane region" description="Helical" evidence="2">
    <location>
        <begin position="121"/>
        <end position="143"/>
    </location>
</feature>
<evidence type="ECO:0000313" key="4">
    <source>
        <dbReference type="EMBL" id="UOK71215.1"/>
    </source>
</evidence>
<sequence length="318" mass="32618">MSIVPKPSVPAPAATAPAPHEPASPGIFVSWRALGLGVVLFSTLLWSLVGLFVRMADLDAWTIILWRSVFAALALTPFWLLVTRERVRALRDMIAPAGLVAIGLAVAGNVGYIAALQLTSVATVMTVYATLPFVTGLLGLWLLREKLSRRFGAAALVAAAGIAITAGAALSAGDAAGMVVAALMTLSWGGLLVQAKKHPGLDLTLISLISALIAAVIALPLATPGLPPAASLWACALLGALTSGLANVLTLMGGRHIGSGETGLLLLLDVALSPLWVWLVFDERVGAPALLGGGLVVAAVAVYLFADARRRTLACPAP</sequence>
<gene>
    <name evidence="4" type="ORF">K9D25_00360</name>
</gene>
<keyword evidence="2" id="KW-1133">Transmembrane helix</keyword>
<feature type="compositionally biased region" description="Low complexity" evidence="1">
    <location>
        <begin position="11"/>
        <end position="20"/>
    </location>
</feature>
<feature type="transmembrane region" description="Helical" evidence="2">
    <location>
        <begin position="287"/>
        <end position="306"/>
    </location>
</feature>